<sequence length="318" mass="35640">MSVSAAAAKTTKDIDWRERRIQLIGHREDIDADPPFKLPMLPAAVQKFTARTEDPDVSNQELAAILETDSGLTIEVLNLVNSGAFGLRSKVSTVKHALSLMGLDRVKNFVLTTAVKRAMATSRSKMINLQKFWAANLEKAIFAQEVARQMKADSETAFSAAMLQDFLLPSLTSSMFDKYSPFLDQNIQGNEALHLYEQRIHNWDHAIAAGRVACQWHFPDELVCCLGLHHRGLSILMDPDYTNTAVAAVALSALLPDLLQQVPEGLDQLERLEKVWPKFDLAEMAETTEKRFLEMGGNQVHHFTCKRRLQKRRANAGQ</sequence>
<dbReference type="AlphaFoldDB" id="F0SJT3"/>
<dbReference type="InterPro" id="IPR013976">
    <property type="entry name" value="HDOD"/>
</dbReference>
<dbReference type="PANTHER" id="PTHR33525">
    <property type="match status" value="1"/>
</dbReference>
<dbReference type="EMBL" id="CP002546">
    <property type="protein sequence ID" value="ADY61921.1"/>
    <property type="molecule type" value="Genomic_DNA"/>
</dbReference>
<protein>
    <submittedName>
        <fullName evidence="2">Signal transduction protein</fullName>
    </submittedName>
</protein>
<evidence type="ECO:0000259" key="1">
    <source>
        <dbReference type="PROSITE" id="PS51833"/>
    </source>
</evidence>
<proteinExistence type="predicted"/>
<feature type="domain" description="HDOD" evidence="1">
    <location>
        <begin position="38"/>
        <end position="232"/>
    </location>
</feature>
<name>F0SJT3_RUBBR</name>
<dbReference type="PROSITE" id="PS51833">
    <property type="entry name" value="HDOD"/>
    <property type="match status" value="1"/>
</dbReference>
<organism evidence="2 3">
    <name type="scientific">Rubinisphaera brasiliensis (strain ATCC 49424 / DSM 5305 / JCM 21570 / IAM 15109 / NBRC 103401 / IFAM 1448)</name>
    <name type="common">Planctomyces brasiliensis</name>
    <dbReference type="NCBI Taxonomy" id="756272"/>
    <lineage>
        <taxon>Bacteria</taxon>
        <taxon>Pseudomonadati</taxon>
        <taxon>Planctomycetota</taxon>
        <taxon>Planctomycetia</taxon>
        <taxon>Planctomycetales</taxon>
        <taxon>Planctomycetaceae</taxon>
        <taxon>Rubinisphaera</taxon>
    </lineage>
</organism>
<dbReference type="eggNOG" id="COG1639">
    <property type="taxonomic scope" value="Bacteria"/>
</dbReference>
<dbReference type="PANTHER" id="PTHR33525:SF3">
    <property type="entry name" value="RIBONUCLEASE Y"/>
    <property type="match status" value="1"/>
</dbReference>
<dbReference type="Proteomes" id="UP000006860">
    <property type="component" value="Chromosome"/>
</dbReference>
<dbReference type="SUPFAM" id="SSF109604">
    <property type="entry name" value="HD-domain/PDEase-like"/>
    <property type="match status" value="1"/>
</dbReference>
<evidence type="ECO:0000313" key="2">
    <source>
        <dbReference type="EMBL" id="ADY61921.1"/>
    </source>
</evidence>
<dbReference type="OrthoDB" id="9784953at2"/>
<dbReference type="STRING" id="756272.Plabr_4348"/>
<dbReference type="InterPro" id="IPR052340">
    <property type="entry name" value="RNase_Y/CdgJ"/>
</dbReference>
<gene>
    <name evidence="2" type="ordered locus">Plabr_4348</name>
</gene>
<dbReference type="RefSeq" id="WP_013630626.1">
    <property type="nucleotide sequence ID" value="NC_015174.1"/>
</dbReference>
<accession>F0SJT3</accession>
<reference evidence="3" key="1">
    <citation type="submission" date="2011-02" db="EMBL/GenBank/DDBJ databases">
        <title>The complete genome of Planctomyces brasiliensis DSM 5305.</title>
        <authorList>
            <person name="Lucas S."/>
            <person name="Copeland A."/>
            <person name="Lapidus A."/>
            <person name="Bruce D."/>
            <person name="Goodwin L."/>
            <person name="Pitluck S."/>
            <person name="Kyrpides N."/>
            <person name="Mavromatis K."/>
            <person name="Pagani I."/>
            <person name="Ivanova N."/>
            <person name="Ovchinnikova G."/>
            <person name="Lu M."/>
            <person name="Detter J.C."/>
            <person name="Han C."/>
            <person name="Land M."/>
            <person name="Hauser L."/>
            <person name="Markowitz V."/>
            <person name="Cheng J.-F."/>
            <person name="Hugenholtz P."/>
            <person name="Woyke T."/>
            <person name="Wu D."/>
            <person name="Tindall B."/>
            <person name="Pomrenke H.G."/>
            <person name="Brambilla E."/>
            <person name="Klenk H.-P."/>
            <person name="Eisen J.A."/>
        </authorList>
    </citation>
    <scope>NUCLEOTIDE SEQUENCE [LARGE SCALE GENOMIC DNA]</scope>
    <source>
        <strain evidence="3">ATCC 49424 / DSM 5305 / JCM 21570 / IAM 15109 / NBRC 103401 / IFAM 1448</strain>
    </source>
</reference>
<dbReference type="Gene3D" id="1.10.3210.10">
    <property type="entry name" value="Hypothetical protein af1432"/>
    <property type="match status" value="1"/>
</dbReference>
<dbReference type="HOGENOM" id="CLU_874013_0_0_0"/>
<evidence type="ECO:0000313" key="3">
    <source>
        <dbReference type="Proteomes" id="UP000006860"/>
    </source>
</evidence>
<dbReference type="Pfam" id="PF08668">
    <property type="entry name" value="HDOD"/>
    <property type="match status" value="1"/>
</dbReference>
<dbReference type="KEGG" id="pbs:Plabr_4348"/>
<keyword evidence="3" id="KW-1185">Reference proteome</keyword>